<keyword evidence="2" id="KW-0238">DNA-binding</keyword>
<sequence>MPLDKKYQVLLSEANKRQLPDIKSIELCFLTLSLASHIDKDCADQLSVHGLSEGRFILLFLLDAANQEIAPKTLAEQAGITRSTVTGLLDGLEREGLVERHADTEDRRALKVRLTLKGESMAKNVFDQHSRWIAKIFGNLSTQEHKQLTQLLTKVSNNLHHKE</sequence>
<dbReference type="GO" id="GO:0003700">
    <property type="term" value="F:DNA-binding transcription factor activity"/>
    <property type="evidence" value="ECO:0007669"/>
    <property type="project" value="InterPro"/>
</dbReference>
<dbReference type="RefSeq" id="WP_151504656.1">
    <property type="nucleotide sequence ID" value="NZ_JBODRR010000012.1"/>
</dbReference>
<accession>A0A5N4W9V6</accession>
<evidence type="ECO:0000256" key="2">
    <source>
        <dbReference type="ARBA" id="ARBA00023125"/>
    </source>
</evidence>
<evidence type="ECO:0000313" key="6">
    <source>
        <dbReference type="Proteomes" id="UP000325788"/>
    </source>
</evidence>
<dbReference type="Gene3D" id="1.10.10.10">
    <property type="entry name" value="Winged helix-like DNA-binding domain superfamily/Winged helix DNA-binding domain"/>
    <property type="match status" value="1"/>
</dbReference>
<dbReference type="PROSITE" id="PS50995">
    <property type="entry name" value="HTH_MARR_2"/>
    <property type="match status" value="1"/>
</dbReference>
<evidence type="ECO:0000256" key="3">
    <source>
        <dbReference type="ARBA" id="ARBA00023163"/>
    </source>
</evidence>
<evidence type="ECO:0000256" key="1">
    <source>
        <dbReference type="ARBA" id="ARBA00023015"/>
    </source>
</evidence>
<feature type="domain" description="HTH marR-type" evidence="4">
    <location>
        <begin position="24"/>
        <end position="157"/>
    </location>
</feature>
<dbReference type="AlphaFoldDB" id="A0A5N4W9V6"/>
<dbReference type="EMBL" id="VXLD01000005">
    <property type="protein sequence ID" value="KAB1855097.1"/>
    <property type="molecule type" value="Genomic_DNA"/>
</dbReference>
<evidence type="ECO:0000259" key="4">
    <source>
        <dbReference type="PROSITE" id="PS50995"/>
    </source>
</evidence>
<keyword evidence="3" id="KW-0804">Transcription</keyword>
<dbReference type="SMART" id="SM00347">
    <property type="entry name" value="HTH_MARR"/>
    <property type="match status" value="1"/>
</dbReference>
<dbReference type="PROSITE" id="PS01117">
    <property type="entry name" value="HTH_MARR_1"/>
    <property type="match status" value="1"/>
</dbReference>
<dbReference type="GO" id="GO:0003677">
    <property type="term" value="F:DNA binding"/>
    <property type="evidence" value="ECO:0007669"/>
    <property type="project" value="UniProtKB-KW"/>
</dbReference>
<organism evidence="5 6">
    <name type="scientific">Acinetobacter tandoii</name>
    <dbReference type="NCBI Taxonomy" id="202954"/>
    <lineage>
        <taxon>Bacteria</taxon>
        <taxon>Pseudomonadati</taxon>
        <taxon>Pseudomonadota</taxon>
        <taxon>Gammaproteobacteria</taxon>
        <taxon>Moraxellales</taxon>
        <taxon>Moraxellaceae</taxon>
        <taxon>Acinetobacter</taxon>
    </lineage>
</organism>
<dbReference type="PANTHER" id="PTHR42756:SF1">
    <property type="entry name" value="TRANSCRIPTIONAL REPRESSOR OF EMRAB OPERON"/>
    <property type="match status" value="1"/>
</dbReference>
<keyword evidence="1" id="KW-0805">Transcription regulation</keyword>
<comment type="caution">
    <text evidence="5">The sequence shown here is derived from an EMBL/GenBank/DDBJ whole genome shotgun (WGS) entry which is preliminary data.</text>
</comment>
<protein>
    <submittedName>
        <fullName evidence="5">MarR family transcriptional regulator</fullName>
    </submittedName>
</protein>
<evidence type="ECO:0000313" key="5">
    <source>
        <dbReference type="EMBL" id="KAB1855097.1"/>
    </source>
</evidence>
<dbReference type="InterPro" id="IPR000835">
    <property type="entry name" value="HTH_MarR-typ"/>
</dbReference>
<name>A0A5N4W9V6_9GAMM</name>
<gene>
    <name evidence="5" type="ORF">F4W09_09750</name>
</gene>
<dbReference type="InterPro" id="IPR036390">
    <property type="entry name" value="WH_DNA-bd_sf"/>
</dbReference>
<dbReference type="PANTHER" id="PTHR42756">
    <property type="entry name" value="TRANSCRIPTIONAL REGULATOR, MARR"/>
    <property type="match status" value="1"/>
</dbReference>
<dbReference type="PRINTS" id="PR00598">
    <property type="entry name" value="HTHMARR"/>
</dbReference>
<reference evidence="5 6" key="1">
    <citation type="submission" date="2019-09" db="EMBL/GenBank/DDBJ databases">
        <title>Draft genome sequence of Acinetobacter tandoii W4-4-4 isolated from environmental water sample.</title>
        <authorList>
            <person name="Wee S.K."/>
            <person name="Yan B."/>
            <person name="Mustaffa S.B."/>
            <person name="Yap E.P.H."/>
        </authorList>
    </citation>
    <scope>NUCLEOTIDE SEQUENCE [LARGE SCALE GENOMIC DNA]</scope>
    <source>
        <strain evidence="5 6">W4-4-4</strain>
    </source>
</reference>
<dbReference type="SUPFAM" id="SSF46785">
    <property type="entry name" value="Winged helix' DNA-binding domain"/>
    <property type="match status" value="1"/>
</dbReference>
<dbReference type="Proteomes" id="UP000325788">
    <property type="component" value="Unassembled WGS sequence"/>
</dbReference>
<dbReference type="InterPro" id="IPR036388">
    <property type="entry name" value="WH-like_DNA-bd_sf"/>
</dbReference>
<dbReference type="InterPro" id="IPR023187">
    <property type="entry name" value="Tscrpt_reg_MarR-type_CS"/>
</dbReference>
<proteinExistence type="predicted"/>
<dbReference type="Pfam" id="PF01047">
    <property type="entry name" value="MarR"/>
    <property type="match status" value="1"/>
</dbReference>